<evidence type="ECO:0000256" key="1">
    <source>
        <dbReference type="SAM" id="SignalP"/>
    </source>
</evidence>
<dbReference type="Gene3D" id="2.60.40.1740">
    <property type="entry name" value="hypothetical protein (bacova_03559)"/>
    <property type="match status" value="1"/>
</dbReference>
<protein>
    <submittedName>
        <fullName evidence="3">DUF1735 domain-containing protein</fullName>
    </submittedName>
</protein>
<keyword evidence="1" id="KW-0732">Signal</keyword>
<sequence>MKKIIYVIALFLAVGFSSCLKDDAIVGPEAPGYIPNVIELYNIAPVTSPETGSTYPSWTLAFDPQDEVELDLVVSYSGAETAPSDINVKIVVDPTIAETYNADNDANYEVIPADWLEIANGGSAVIKQGEKRVTIPVKIKLGLFDLSTDYGLPIRIESASVGEISGNFGAGLYAVSPKSILDGTYVNTFQSSAGSGENEQTFSTVTPLVVTAPFIGIYSNETTVTLDPENPTQVISVAVSGLGESSVAAGTLDPAKNYYDEATETLYLDYDLPPSGHWGVQKLVKKK</sequence>
<evidence type="ECO:0000313" key="4">
    <source>
        <dbReference type="Proteomes" id="UP001580928"/>
    </source>
</evidence>
<reference evidence="3 4" key="1">
    <citation type="submission" date="2024-04" db="EMBL/GenBank/DDBJ databases">
        <title>Albibacterium profundi sp. nov., isolated from sediment of the Challenger Deep of Mariana Trench.</title>
        <authorList>
            <person name="Wang Y."/>
        </authorList>
    </citation>
    <scope>NUCLEOTIDE SEQUENCE [LARGE SCALE GENOMIC DNA]</scope>
    <source>
        <strain evidence="3 4">RHL897</strain>
    </source>
</reference>
<keyword evidence="4" id="KW-1185">Reference proteome</keyword>
<dbReference type="Proteomes" id="UP001580928">
    <property type="component" value="Unassembled WGS sequence"/>
</dbReference>
<name>A0ABV5CCZ0_9SPHI</name>
<comment type="caution">
    <text evidence="3">The sequence shown here is derived from an EMBL/GenBank/DDBJ whole genome shotgun (WGS) entry which is preliminary data.</text>
</comment>
<dbReference type="Pfam" id="PF08522">
    <property type="entry name" value="BT_3987-like_N"/>
    <property type="match status" value="1"/>
</dbReference>
<proteinExistence type="predicted"/>
<dbReference type="InterPro" id="IPR013728">
    <property type="entry name" value="BT_3987-like_N"/>
</dbReference>
<evidence type="ECO:0000313" key="3">
    <source>
        <dbReference type="EMBL" id="MFB5945336.1"/>
    </source>
</evidence>
<feature type="domain" description="BT-3987-like N-terminal" evidence="2">
    <location>
        <begin position="57"/>
        <end position="160"/>
    </location>
</feature>
<dbReference type="RefSeq" id="WP_375556877.1">
    <property type="nucleotide sequence ID" value="NZ_JBBVGT010000002.1"/>
</dbReference>
<dbReference type="PROSITE" id="PS51257">
    <property type="entry name" value="PROKAR_LIPOPROTEIN"/>
    <property type="match status" value="1"/>
</dbReference>
<organism evidence="3 4">
    <name type="scientific">Albibacterium profundi</name>
    <dbReference type="NCBI Taxonomy" id="3134906"/>
    <lineage>
        <taxon>Bacteria</taxon>
        <taxon>Pseudomonadati</taxon>
        <taxon>Bacteroidota</taxon>
        <taxon>Sphingobacteriia</taxon>
        <taxon>Sphingobacteriales</taxon>
        <taxon>Sphingobacteriaceae</taxon>
        <taxon>Albibacterium</taxon>
    </lineage>
</organism>
<feature type="signal peptide" evidence="1">
    <location>
        <begin position="1"/>
        <end position="21"/>
    </location>
</feature>
<accession>A0ABV5CCZ0</accession>
<feature type="chain" id="PRO_5045258479" evidence="1">
    <location>
        <begin position="22"/>
        <end position="287"/>
    </location>
</feature>
<dbReference type="EMBL" id="JBBVGT010000002">
    <property type="protein sequence ID" value="MFB5945336.1"/>
    <property type="molecule type" value="Genomic_DNA"/>
</dbReference>
<evidence type="ECO:0000259" key="2">
    <source>
        <dbReference type="Pfam" id="PF08522"/>
    </source>
</evidence>
<gene>
    <name evidence="3" type="ORF">WKR92_05800</name>
</gene>